<dbReference type="Gene3D" id="3.30.40.10">
    <property type="entry name" value="Zinc/RING finger domain, C3HC4 (zinc finger)"/>
    <property type="match status" value="1"/>
</dbReference>
<sequence length="169" mass="19615">MHSSRVWRYQYDRLNQGFSVPLVAYFHRTRIMQENVSDFQSFAAESWHRVSVQPQPRADETLIWEASDHVAHLRSNFSHDHGIQNGFSQDTLLKLLNTRSFVNKKEGKEGAEGPEICVVCQDEYEENERIGKLHCGHEYHVDCISKWLLQKKVCPICKAEALSNGRNSR</sequence>
<protein>
    <recommendedName>
        <fullName evidence="2">RING-type E3 ubiquitin transferase</fullName>
        <ecNumber evidence="2">2.3.2.27</ecNumber>
    </recommendedName>
</protein>
<dbReference type="Proteomes" id="UP000834106">
    <property type="component" value="Chromosome 20"/>
</dbReference>
<evidence type="ECO:0000256" key="8">
    <source>
        <dbReference type="PROSITE-ProRule" id="PRU00175"/>
    </source>
</evidence>
<dbReference type="GO" id="GO:0061630">
    <property type="term" value="F:ubiquitin protein ligase activity"/>
    <property type="evidence" value="ECO:0007669"/>
    <property type="project" value="UniProtKB-EC"/>
</dbReference>
<keyword evidence="4" id="KW-0479">Metal-binding</keyword>
<evidence type="ECO:0000313" key="11">
    <source>
        <dbReference type="Proteomes" id="UP000834106"/>
    </source>
</evidence>
<evidence type="ECO:0000256" key="5">
    <source>
        <dbReference type="ARBA" id="ARBA00022771"/>
    </source>
</evidence>
<feature type="domain" description="RING-type" evidence="9">
    <location>
        <begin position="117"/>
        <end position="158"/>
    </location>
</feature>
<evidence type="ECO:0000256" key="3">
    <source>
        <dbReference type="ARBA" id="ARBA00022679"/>
    </source>
</evidence>
<dbReference type="InterPro" id="IPR013083">
    <property type="entry name" value="Znf_RING/FYVE/PHD"/>
</dbReference>
<keyword evidence="7" id="KW-0862">Zinc</keyword>
<evidence type="ECO:0000256" key="7">
    <source>
        <dbReference type="ARBA" id="ARBA00022833"/>
    </source>
</evidence>
<dbReference type="InterPro" id="IPR001841">
    <property type="entry name" value="Znf_RING"/>
</dbReference>
<dbReference type="GO" id="GO:0008270">
    <property type="term" value="F:zinc ion binding"/>
    <property type="evidence" value="ECO:0007669"/>
    <property type="project" value="UniProtKB-KW"/>
</dbReference>
<dbReference type="PROSITE" id="PS50089">
    <property type="entry name" value="ZF_RING_2"/>
    <property type="match status" value="1"/>
</dbReference>
<dbReference type="PANTHER" id="PTHR22937">
    <property type="entry name" value="E3 UBIQUITIN-PROTEIN LIGASE RNF165"/>
    <property type="match status" value="1"/>
</dbReference>
<dbReference type="EC" id="2.3.2.27" evidence="2"/>
<evidence type="ECO:0000313" key="10">
    <source>
        <dbReference type="EMBL" id="CAI9783472.1"/>
    </source>
</evidence>
<gene>
    <name evidence="10" type="ORF">FPE_LOCUS30993</name>
</gene>
<organism evidence="10 11">
    <name type="scientific">Fraxinus pennsylvanica</name>
    <dbReference type="NCBI Taxonomy" id="56036"/>
    <lineage>
        <taxon>Eukaryota</taxon>
        <taxon>Viridiplantae</taxon>
        <taxon>Streptophyta</taxon>
        <taxon>Embryophyta</taxon>
        <taxon>Tracheophyta</taxon>
        <taxon>Spermatophyta</taxon>
        <taxon>Magnoliopsida</taxon>
        <taxon>eudicotyledons</taxon>
        <taxon>Gunneridae</taxon>
        <taxon>Pentapetalae</taxon>
        <taxon>asterids</taxon>
        <taxon>lamiids</taxon>
        <taxon>Lamiales</taxon>
        <taxon>Oleaceae</taxon>
        <taxon>Oleeae</taxon>
        <taxon>Fraxinus</taxon>
    </lineage>
</organism>
<keyword evidence="3" id="KW-0808">Transferase</keyword>
<evidence type="ECO:0000256" key="2">
    <source>
        <dbReference type="ARBA" id="ARBA00012483"/>
    </source>
</evidence>
<dbReference type="SUPFAM" id="SSF57850">
    <property type="entry name" value="RING/U-box"/>
    <property type="match status" value="1"/>
</dbReference>
<evidence type="ECO:0000259" key="9">
    <source>
        <dbReference type="PROSITE" id="PS50089"/>
    </source>
</evidence>
<dbReference type="InterPro" id="IPR045191">
    <property type="entry name" value="MBR1/2-like"/>
</dbReference>
<evidence type="ECO:0000256" key="1">
    <source>
        <dbReference type="ARBA" id="ARBA00000900"/>
    </source>
</evidence>
<evidence type="ECO:0000256" key="6">
    <source>
        <dbReference type="ARBA" id="ARBA00022786"/>
    </source>
</evidence>
<reference evidence="10" key="1">
    <citation type="submission" date="2023-05" db="EMBL/GenBank/DDBJ databases">
        <authorList>
            <person name="Huff M."/>
        </authorList>
    </citation>
    <scope>NUCLEOTIDE SEQUENCE</scope>
</reference>
<comment type="catalytic activity">
    <reaction evidence="1">
        <text>S-ubiquitinyl-[E2 ubiquitin-conjugating enzyme]-L-cysteine + [acceptor protein]-L-lysine = [E2 ubiquitin-conjugating enzyme]-L-cysteine + N(6)-ubiquitinyl-[acceptor protein]-L-lysine.</text>
        <dbReference type="EC" id="2.3.2.27"/>
    </reaction>
</comment>
<evidence type="ECO:0000256" key="4">
    <source>
        <dbReference type="ARBA" id="ARBA00022723"/>
    </source>
</evidence>
<keyword evidence="11" id="KW-1185">Reference proteome</keyword>
<dbReference type="SMART" id="SM00184">
    <property type="entry name" value="RING"/>
    <property type="match status" value="1"/>
</dbReference>
<accession>A0AAD2AE65</accession>
<keyword evidence="6" id="KW-0833">Ubl conjugation pathway</keyword>
<dbReference type="EMBL" id="OU503055">
    <property type="protein sequence ID" value="CAI9783472.1"/>
    <property type="molecule type" value="Genomic_DNA"/>
</dbReference>
<name>A0AAD2AE65_9LAMI</name>
<proteinExistence type="predicted"/>
<dbReference type="AlphaFoldDB" id="A0AAD2AE65"/>
<dbReference type="Pfam" id="PF13639">
    <property type="entry name" value="zf-RING_2"/>
    <property type="match status" value="1"/>
</dbReference>
<keyword evidence="5 8" id="KW-0863">Zinc-finger</keyword>
<dbReference type="PANTHER" id="PTHR22937:SF222">
    <property type="entry name" value="RING-TYPE E3 UBIQUITIN TRANSFERASE"/>
    <property type="match status" value="1"/>
</dbReference>